<keyword evidence="2" id="KW-0472">Membrane</keyword>
<accession>A0A9I9CK70</accession>
<reference evidence="3" key="1">
    <citation type="submission" date="2023-03" db="UniProtKB">
        <authorList>
            <consortium name="EnsemblPlants"/>
        </authorList>
    </citation>
    <scope>IDENTIFICATION</scope>
</reference>
<dbReference type="Gramene" id="MELO3C004871.2.1">
    <property type="protein sequence ID" value="MELO3C004871.2.1"/>
    <property type="gene ID" value="MELO3C004871.2"/>
</dbReference>
<dbReference type="PANTHER" id="PTHR46525:SF2">
    <property type="entry name" value="EMB|CAB72159.1"/>
    <property type="match status" value="1"/>
</dbReference>
<name>A0A9I9CK70_CUCME</name>
<keyword evidence="2" id="KW-0812">Transmembrane</keyword>
<comment type="similarity">
    <text evidence="1">Belongs to the senescence regulator S40 family.</text>
</comment>
<dbReference type="AlphaFoldDB" id="A0A9I9CK70"/>
<dbReference type="EnsemblPlants" id="MELO3C004871.2.1">
    <property type="protein sequence ID" value="MELO3C004871.2.1"/>
    <property type="gene ID" value="MELO3C004871.2"/>
</dbReference>
<organism evidence="3">
    <name type="scientific">Cucumis melo</name>
    <name type="common">Muskmelon</name>
    <dbReference type="NCBI Taxonomy" id="3656"/>
    <lineage>
        <taxon>Eukaryota</taxon>
        <taxon>Viridiplantae</taxon>
        <taxon>Streptophyta</taxon>
        <taxon>Embryophyta</taxon>
        <taxon>Tracheophyta</taxon>
        <taxon>Spermatophyta</taxon>
        <taxon>Magnoliopsida</taxon>
        <taxon>eudicotyledons</taxon>
        <taxon>Gunneridae</taxon>
        <taxon>Pentapetalae</taxon>
        <taxon>rosids</taxon>
        <taxon>fabids</taxon>
        <taxon>Cucurbitales</taxon>
        <taxon>Cucurbitaceae</taxon>
        <taxon>Benincaseae</taxon>
        <taxon>Cucumis</taxon>
    </lineage>
</organism>
<dbReference type="InterPro" id="IPR007608">
    <property type="entry name" value="Senescence_reg_S40"/>
</dbReference>
<dbReference type="PANTHER" id="PTHR46525">
    <property type="entry name" value="EMB|CAB72159.1"/>
    <property type="match status" value="1"/>
</dbReference>
<keyword evidence="2" id="KW-1133">Transmembrane helix</keyword>
<evidence type="ECO:0008006" key="4">
    <source>
        <dbReference type="Google" id="ProtNLM"/>
    </source>
</evidence>
<dbReference type="Pfam" id="PF04520">
    <property type="entry name" value="Senescence_reg"/>
    <property type="match status" value="1"/>
</dbReference>
<dbReference type="GO" id="GO:0010150">
    <property type="term" value="P:leaf senescence"/>
    <property type="evidence" value="ECO:0007669"/>
    <property type="project" value="UniProtKB-ARBA"/>
</dbReference>
<protein>
    <recommendedName>
        <fullName evidence="4">Senescence regulator</fullName>
    </recommendedName>
</protein>
<sequence>KSPQNVHSSLTISTPPKFQNPSISIQQIQTQFRQREFLILFFFFHFLFPLLMATGKSYFSRSKFRFLPAGDGPDHCRSDAAFDFDESDLFNSPHSGTSPEFRRPASKSRISKRISPVDVGDRSVTTVSAASLPVNIPDWSKILRNEYIENRRDDFEDEDGDDDGDEFEEKRFRVPPHEFLAKTRIASFSVHEGIGRTLKGRDLSRVRDAIWQKTGFED</sequence>
<evidence type="ECO:0000313" key="3">
    <source>
        <dbReference type="EnsemblPlants" id="MELO3C004871.2.1"/>
    </source>
</evidence>
<feature type="transmembrane region" description="Helical" evidence="2">
    <location>
        <begin position="37"/>
        <end position="55"/>
    </location>
</feature>
<evidence type="ECO:0000256" key="2">
    <source>
        <dbReference type="SAM" id="Phobius"/>
    </source>
</evidence>
<evidence type="ECO:0000256" key="1">
    <source>
        <dbReference type="ARBA" id="ARBA00034773"/>
    </source>
</evidence>
<proteinExistence type="inferred from homology"/>